<sequence>MHIKPFVSKDQCCTSILKLVLGSKTFDHTPPLATLVEPEESDASKLESMVEEAPPMVKVDEVSDFPEGEVSMCTELPEDMSPKSKVDITLNFLGEEGPMQEVLPKGLLKLSKVVGTSYFKEEIPGCTKLRGGGMPPRSNVDNTPSFKGVERR</sequence>
<dbReference type="Proteomes" id="UP001396334">
    <property type="component" value="Unassembled WGS sequence"/>
</dbReference>
<dbReference type="EMBL" id="JBBPBN010000373">
    <property type="protein sequence ID" value="KAK8487927.1"/>
    <property type="molecule type" value="Genomic_DNA"/>
</dbReference>
<reference evidence="2 3" key="1">
    <citation type="journal article" date="2024" name="G3 (Bethesda)">
        <title>Genome assembly of Hibiscus sabdariffa L. provides insights into metabolisms of medicinal natural products.</title>
        <authorList>
            <person name="Kim T."/>
        </authorList>
    </citation>
    <scope>NUCLEOTIDE SEQUENCE [LARGE SCALE GENOMIC DNA]</scope>
    <source>
        <strain evidence="2">TK-2024</strain>
        <tissue evidence="2">Old leaves</tissue>
    </source>
</reference>
<proteinExistence type="predicted"/>
<accession>A0ABR2A4H7</accession>
<name>A0ABR2A4H7_9ROSI</name>
<feature type="region of interest" description="Disordered" evidence="1">
    <location>
        <begin position="129"/>
        <end position="152"/>
    </location>
</feature>
<protein>
    <submittedName>
        <fullName evidence="2">Uncharacterized protein</fullName>
    </submittedName>
</protein>
<evidence type="ECO:0000313" key="3">
    <source>
        <dbReference type="Proteomes" id="UP001396334"/>
    </source>
</evidence>
<comment type="caution">
    <text evidence="2">The sequence shown here is derived from an EMBL/GenBank/DDBJ whole genome shotgun (WGS) entry which is preliminary data.</text>
</comment>
<organism evidence="2 3">
    <name type="scientific">Hibiscus sabdariffa</name>
    <name type="common">roselle</name>
    <dbReference type="NCBI Taxonomy" id="183260"/>
    <lineage>
        <taxon>Eukaryota</taxon>
        <taxon>Viridiplantae</taxon>
        <taxon>Streptophyta</taxon>
        <taxon>Embryophyta</taxon>
        <taxon>Tracheophyta</taxon>
        <taxon>Spermatophyta</taxon>
        <taxon>Magnoliopsida</taxon>
        <taxon>eudicotyledons</taxon>
        <taxon>Gunneridae</taxon>
        <taxon>Pentapetalae</taxon>
        <taxon>rosids</taxon>
        <taxon>malvids</taxon>
        <taxon>Malvales</taxon>
        <taxon>Malvaceae</taxon>
        <taxon>Malvoideae</taxon>
        <taxon>Hibiscus</taxon>
    </lineage>
</organism>
<evidence type="ECO:0000256" key="1">
    <source>
        <dbReference type="SAM" id="MobiDB-lite"/>
    </source>
</evidence>
<gene>
    <name evidence="2" type="ORF">V6N11_014384</name>
</gene>
<keyword evidence="3" id="KW-1185">Reference proteome</keyword>
<evidence type="ECO:0000313" key="2">
    <source>
        <dbReference type="EMBL" id="KAK8487927.1"/>
    </source>
</evidence>